<accession>A0A0D8L6N3</accession>
<dbReference type="InterPro" id="IPR003344">
    <property type="entry name" value="Big_1_dom"/>
</dbReference>
<evidence type="ECO:0000259" key="2">
    <source>
        <dbReference type="Pfam" id="PF02369"/>
    </source>
</evidence>
<dbReference type="InterPro" id="IPR013783">
    <property type="entry name" value="Ig-like_fold"/>
</dbReference>
<dbReference type="Proteomes" id="UP000032582">
    <property type="component" value="Unassembled WGS sequence"/>
</dbReference>
<feature type="domain" description="Big-1" evidence="2">
    <location>
        <begin position="36"/>
        <end position="108"/>
    </location>
</feature>
<dbReference type="PATRIC" id="fig|582.24.peg.5322"/>
<dbReference type="SUPFAM" id="SSF49373">
    <property type="entry name" value="Invasin/intimin cell-adhesion fragments"/>
    <property type="match status" value="1"/>
</dbReference>
<name>A0A0D8L6N3_MORMO</name>
<gene>
    <name evidence="3" type="ORF">UA45_16625</name>
</gene>
<sequence length="146" mass="15756">MDDVLVSAQYEETAAVPADNTVSFIYNITSAKVGTVKLDDTVTQKVADGISVFTYTAEMVDGNGNPVRQADLVVSWTQNKGSDVELSATTSKTDDTGKATITLTSTKKRWTIFSSVRSMPVPTKLMPAAWSALSLMKPALLSLRLY</sequence>
<evidence type="ECO:0000313" key="4">
    <source>
        <dbReference type="Proteomes" id="UP000032582"/>
    </source>
</evidence>
<protein>
    <recommendedName>
        <fullName evidence="2">Big-1 domain-containing protein</fullName>
    </recommendedName>
</protein>
<dbReference type="Gene3D" id="2.60.40.10">
    <property type="entry name" value="Immunoglobulins"/>
    <property type="match status" value="1"/>
</dbReference>
<dbReference type="Pfam" id="PF02369">
    <property type="entry name" value="Big_1"/>
    <property type="match status" value="1"/>
</dbReference>
<comment type="similarity">
    <text evidence="1">Belongs to the intimin/invasin family.</text>
</comment>
<evidence type="ECO:0000256" key="1">
    <source>
        <dbReference type="ARBA" id="ARBA00010116"/>
    </source>
</evidence>
<evidence type="ECO:0000313" key="3">
    <source>
        <dbReference type="EMBL" id="KJF76801.1"/>
    </source>
</evidence>
<dbReference type="InterPro" id="IPR008964">
    <property type="entry name" value="Invasin/intimin_cell_adhesion"/>
</dbReference>
<dbReference type="EMBL" id="JZSH01000248">
    <property type="protein sequence ID" value="KJF76801.1"/>
    <property type="molecule type" value="Genomic_DNA"/>
</dbReference>
<proteinExistence type="inferred from homology"/>
<comment type="caution">
    <text evidence="3">The sequence shown here is derived from an EMBL/GenBank/DDBJ whole genome shotgun (WGS) entry which is preliminary data.</text>
</comment>
<reference evidence="3 4" key="1">
    <citation type="submission" date="2015-02" db="EMBL/GenBank/DDBJ databases">
        <title>Whole genome shotgun sequencing of cultured foodborne pathogen.</title>
        <authorList>
            <person name="Timme R."/>
            <person name="Allard M.W."/>
            <person name="Strain E."/>
            <person name="Evans P.S."/>
            <person name="Brown E."/>
        </authorList>
    </citation>
    <scope>NUCLEOTIDE SEQUENCE [LARGE SCALE GENOMIC DNA]</scope>
    <source>
        <strain evidence="3 4">GCSL-TSO-24</strain>
    </source>
</reference>
<dbReference type="AlphaFoldDB" id="A0A0D8L6N3"/>
<organism evidence="3 4">
    <name type="scientific">Morganella morganii</name>
    <name type="common">Proteus morganii</name>
    <dbReference type="NCBI Taxonomy" id="582"/>
    <lineage>
        <taxon>Bacteria</taxon>
        <taxon>Pseudomonadati</taxon>
        <taxon>Pseudomonadota</taxon>
        <taxon>Gammaproteobacteria</taxon>
        <taxon>Enterobacterales</taxon>
        <taxon>Morganellaceae</taxon>
        <taxon>Morganella</taxon>
    </lineage>
</organism>